<dbReference type="PANTHER" id="PTHR33067">
    <property type="entry name" value="RNA-DIRECTED DNA POLYMERASE-RELATED"/>
    <property type="match status" value="1"/>
</dbReference>
<dbReference type="Gene3D" id="2.40.70.10">
    <property type="entry name" value="Acid Proteases"/>
    <property type="match status" value="1"/>
</dbReference>
<reference evidence="1" key="1">
    <citation type="journal article" date="2019" name="Sci. Rep.">
        <title>Draft genome of Tanacetum cinerariifolium, the natural source of mosquito coil.</title>
        <authorList>
            <person name="Yamashiro T."/>
            <person name="Shiraishi A."/>
            <person name="Satake H."/>
            <person name="Nakayama K."/>
        </authorList>
    </citation>
    <scope>NUCLEOTIDE SEQUENCE</scope>
</reference>
<evidence type="ECO:0008006" key="2">
    <source>
        <dbReference type="Google" id="ProtNLM"/>
    </source>
</evidence>
<organism evidence="1">
    <name type="scientific">Tanacetum cinerariifolium</name>
    <name type="common">Dalmatian daisy</name>
    <name type="synonym">Chrysanthemum cinerariifolium</name>
    <dbReference type="NCBI Taxonomy" id="118510"/>
    <lineage>
        <taxon>Eukaryota</taxon>
        <taxon>Viridiplantae</taxon>
        <taxon>Streptophyta</taxon>
        <taxon>Embryophyta</taxon>
        <taxon>Tracheophyta</taxon>
        <taxon>Spermatophyta</taxon>
        <taxon>Magnoliopsida</taxon>
        <taxon>eudicotyledons</taxon>
        <taxon>Gunneridae</taxon>
        <taxon>Pentapetalae</taxon>
        <taxon>asterids</taxon>
        <taxon>campanulids</taxon>
        <taxon>Asterales</taxon>
        <taxon>Asteraceae</taxon>
        <taxon>Asteroideae</taxon>
        <taxon>Anthemideae</taxon>
        <taxon>Anthemidinae</taxon>
        <taxon>Tanacetum</taxon>
    </lineage>
</organism>
<comment type="caution">
    <text evidence="1">The sequence shown here is derived from an EMBL/GenBank/DDBJ whole genome shotgun (WGS) entry which is preliminary data.</text>
</comment>
<dbReference type="AlphaFoldDB" id="A0A6L2P2C9"/>
<evidence type="ECO:0000313" key="1">
    <source>
        <dbReference type="EMBL" id="GEU92553.1"/>
    </source>
</evidence>
<dbReference type="InterPro" id="IPR021109">
    <property type="entry name" value="Peptidase_aspartic_dom_sf"/>
</dbReference>
<sequence length="688" mass="79008">MKDSNELLHKLLEDLQIISEDLAEYINSPSWNRPTFYNNDDEHSIQYKKYLENSSNAIAPVLPTEEPDNSISIGDKHLSTILKIESDEVIKSSVKNLVPILSKSEVTSDNESECDVPVNDESSLIFTTFSNHLFDYNDNFTSTNDESLSNEDVLIENFKIYLNSLFDDEESISTKIDLHYFNDESNLLESLLNRDTLIDSSPKFDYFLDEFSGEHAQIDPISLKIEEADFDLEEEIHIESDDYDSKGDIHFLEELLSTLPLPKNESSNFDYHDDPSFPRPPPKPLDVEGFFDFEPDTGVLTAKVVEDIFEHYVLMPKVLPSQPTLCPNFDTLLPFSSDNKDKVFKSEEGSYELKDLDAYTIRTTLLDDALPTVKKDLGSFTLLCIISNLCFHKALADLGASVSVMPFLTYTKLGLGELAPTKLIVELYDRTIKHPKGISKNVLVGIEKFVFLVNYIILDMLEDIKTPLILGRPFLSTAHAKIDVLKRKITLKVGNDKVVFKSEKPTSNIIKRVYMLSLRERMKLDIEARLIEEALILNRSLNRLKIHIDCVYNLQFTCMIDFTVVENVDAYREDRMGDIIVGRPFCRKACVRARRFDGMIIIYKWNDSVTYQMERSYPRFKHLTNAQCNKMRPLQKVSAQDELKGTSHPYQNLKGFYNEVLNLGLKYIMIKKVEEWLTHGHVSIHETE</sequence>
<dbReference type="EMBL" id="BKCJ010010654">
    <property type="protein sequence ID" value="GEU92553.1"/>
    <property type="molecule type" value="Genomic_DNA"/>
</dbReference>
<dbReference type="Pfam" id="PF08284">
    <property type="entry name" value="RVP_2"/>
    <property type="match status" value="1"/>
</dbReference>
<protein>
    <recommendedName>
        <fullName evidence="2">Reverse transcriptase domain-containing protein</fullName>
    </recommendedName>
</protein>
<gene>
    <name evidence="1" type="ORF">Tci_064531</name>
</gene>
<proteinExistence type="predicted"/>
<dbReference type="PANTHER" id="PTHR33067:SF35">
    <property type="entry name" value="ASPARTIC PEPTIDASE DDI1-TYPE DOMAIN-CONTAINING PROTEIN"/>
    <property type="match status" value="1"/>
</dbReference>
<accession>A0A6L2P2C9</accession>
<dbReference type="CDD" id="cd00303">
    <property type="entry name" value="retropepsin_like"/>
    <property type="match status" value="1"/>
</dbReference>
<name>A0A6L2P2C9_TANCI</name>